<dbReference type="AlphaFoldDB" id="A0A7C9TPF0"/>
<keyword evidence="2" id="KW-1185">Reference proteome</keyword>
<gene>
    <name evidence="1" type="ORF">G3T37_01270</name>
</gene>
<dbReference type="EMBL" id="JAAGWZ010000001">
    <property type="protein sequence ID" value="NEM89982.1"/>
    <property type="molecule type" value="Genomic_DNA"/>
</dbReference>
<evidence type="ECO:0000313" key="2">
    <source>
        <dbReference type="Proteomes" id="UP000479756"/>
    </source>
</evidence>
<dbReference type="Pfam" id="PF20102">
    <property type="entry name" value="DUF6492"/>
    <property type="match status" value="1"/>
</dbReference>
<organism evidence="1 2">
    <name type="scientific">Galbitalea soli</name>
    <dbReference type="NCBI Taxonomy" id="1268042"/>
    <lineage>
        <taxon>Bacteria</taxon>
        <taxon>Bacillati</taxon>
        <taxon>Actinomycetota</taxon>
        <taxon>Actinomycetes</taxon>
        <taxon>Micrococcales</taxon>
        <taxon>Microbacteriaceae</taxon>
        <taxon>Galbitalea</taxon>
    </lineage>
</organism>
<reference evidence="1 2" key="1">
    <citation type="journal article" date="2014" name="Int. J. Syst. Evol. Microbiol.">
        <title>Description of Galbitalea soli gen. nov., sp. nov., and Frondihabitans sucicola sp. nov.</title>
        <authorList>
            <person name="Kim S.J."/>
            <person name="Lim J.M."/>
            <person name="Ahn J.H."/>
            <person name="Weon H.Y."/>
            <person name="Hamada M."/>
            <person name="Suzuki K."/>
            <person name="Ahn T.Y."/>
            <person name="Kwon S.W."/>
        </authorList>
    </citation>
    <scope>NUCLEOTIDE SEQUENCE [LARGE SCALE GENOMIC DNA]</scope>
    <source>
        <strain evidence="1 2">NBRC 108727</strain>
    </source>
</reference>
<name>A0A7C9TPF0_9MICO</name>
<dbReference type="RefSeq" id="WP_163471667.1">
    <property type="nucleotide sequence ID" value="NZ_JAAGWZ010000001.1"/>
</dbReference>
<accession>A0A7C9TPF0</accession>
<evidence type="ECO:0000313" key="1">
    <source>
        <dbReference type="EMBL" id="NEM89982.1"/>
    </source>
</evidence>
<dbReference type="Proteomes" id="UP000479756">
    <property type="component" value="Unassembled WGS sequence"/>
</dbReference>
<proteinExistence type="predicted"/>
<comment type="caution">
    <text evidence="1">The sequence shown here is derived from an EMBL/GenBank/DDBJ whole genome shotgun (WGS) entry which is preliminary data.</text>
</comment>
<protein>
    <submittedName>
        <fullName evidence="1">Uncharacterized protein</fullName>
    </submittedName>
</protein>
<sequence length="330" mass="36991">MAAQPLAFVTVVFESEFALLELQARSMARFLPSELAAEIVVIDNSARGMSRGRRDSLLDEYGPLRDRVRILRPRDIVRVPLATGWRSQQVLKLCVVDRLRAEHYVVLDAKNHFVATVAETYFWSPEGRLRGTSYGYRTHPLQESLVRVLDYLGVDSAVFLDRFTATVTPFALYSGEVRRMIADVTAKAGRPFAREFVTRRLTEFFLYSGWIVASGRSLDEVYDLTQAPAPAVWPKDANPAGIARAIEKSDVSPSPVFSIHRRAIASLAPDAGSALVEFWTGRGLFPDSQAARAFLDRVTREVRRAERWSGARNLPIRAISAARSVARRPR</sequence>
<dbReference type="InterPro" id="IPR045499">
    <property type="entry name" value="DUF6492"/>
</dbReference>